<feature type="domain" description="HTH rpiR-type" evidence="4">
    <location>
        <begin position="2"/>
        <end position="78"/>
    </location>
</feature>
<dbReference type="GO" id="GO:0003700">
    <property type="term" value="F:DNA-binding transcription factor activity"/>
    <property type="evidence" value="ECO:0007669"/>
    <property type="project" value="InterPro"/>
</dbReference>
<comment type="caution">
    <text evidence="5">The sequence shown here is derived from an EMBL/GenBank/DDBJ whole genome shotgun (WGS) entry which is preliminary data.</text>
</comment>
<dbReference type="SUPFAM" id="SSF46689">
    <property type="entry name" value="Homeodomain-like"/>
    <property type="match status" value="1"/>
</dbReference>
<dbReference type="GO" id="GO:0097367">
    <property type="term" value="F:carbohydrate derivative binding"/>
    <property type="evidence" value="ECO:0007669"/>
    <property type="project" value="InterPro"/>
</dbReference>
<dbReference type="Gene3D" id="3.40.50.10490">
    <property type="entry name" value="Glucose-6-phosphate isomerase like protein, domain 1"/>
    <property type="match status" value="1"/>
</dbReference>
<dbReference type="Proteomes" id="UP000488295">
    <property type="component" value="Unassembled WGS sequence"/>
</dbReference>
<keyword evidence="1" id="KW-0805">Transcription regulation</keyword>
<dbReference type="Pfam" id="PF01380">
    <property type="entry name" value="SIS"/>
    <property type="match status" value="1"/>
</dbReference>
<evidence type="ECO:0000313" key="6">
    <source>
        <dbReference type="Proteomes" id="UP000488295"/>
    </source>
</evidence>
<dbReference type="EMBL" id="WKKC01000001">
    <property type="protein sequence ID" value="MTE02236.1"/>
    <property type="molecule type" value="Genomic_DNA"/>
</dbReference>
<evidence type="ECO:0000256" key="3">
    <source>
        <dbReference type="ARBA" id="ARBA00023163"/>
    </source>
</evidence>
<dbReference type="PANTHER" id="PTHR30514:SF1">
    <property type="entry name" value="HTH-TYPE TRANSCRIPTIONAL REGULATOR HEXR-RELATED"/>
    <property type="match status" value="1"/>
</dbReference>
<reference evidence="5 6" key="1">
    <citation type="submission" date="2019-11" db="EMBL/GenBank/DDBJ databases">
        <title>Gastrointestinal microbiota of Peromyscus leucopus.</title>
        <authorList>
            <person name="Milovic A."/>
            <person name="Bassam K."/>
            <person name="Barbour A.G."/>
        </authorList>
    </citation>
    <scope>NUCLEOTIDE SEQUENCE [LARGE SCALE GENOMIC DNA]</scope>
    <source>
        <strain evidence="5 6">LL8</strain>
    </source>
</reference>
<organism evidence="5 6">
    <name type="scientific">Lactobacillus johnsonii</name>
    <dbReference type="NCBI Taxonomy" id="33959"/>
    <lineage>
        <taxon>Bacteria</taxon>
        <taxon>Bacillati</taxon>
        <taxon>Bacillota</taxon>
        <taxon>Bacilli</taxon>
        <taxon>Lactobacillales</taxon>
        <taxon>Lactobacillaceae</taxon>
        <taxon>Lactobacillus</taxon>
    </lineage>
</organism>
<dbReference type="InterPro" id="IPR035472">
    <property type="entry name" value="RpiR-like_SIS"/>
</dbReference>
<dbReference type="PROSITE" id="PS51071">
    <property type="entry name" value="HTH_RPIR"/>
    <property type="match status" value="1"/>
</dbReference>
<dbReference type="InterPro" id="IPR000281">
    <property type="entry name" value="HTH_RpiR"/>
</dbReference>
<dbReference type="GO" id="GO:0003677">
    <property type="term" value="F:DNA binding"/>
    <property type="evidence" value="ECO:0007669"/>
    <property type="project" value="UniProtKB-KW"/>
</dbReference>
<dbReference type="InterPro" id="IPR009057">
    <property type="entry name" value="Homeodomain-like_sf"/>
</dbReference>
<dbReference type="CDD" id="cd05013">
    <property type="entry name" value="SIS_RpiR"/>
    <property type="match status" value="1"/>
</dbReference>
<evidence type="ECO:0000256" key="2">
    <source>
        <dbReference type="ARBA" id="ARBA00023125"/>
    </source>
</evidence>
<dbReference type="Pfam" id="PF01418">
    <property type="entry name" value="HTH_6"/>
    <property type="match status" value="1"/>
</dbReference>
<dbReference type="RefSeq" id="WP_155692178.1">
    <property type="nucleotide sequence ID" value="NZ_WKKC01000001.1"/>
</dbReference>
<name>A0A9X4X6B5_LACJH</name>
<dbReference type="InterPro" id="IPR046348">
    <property type="entry name" value="SIS_dom_sf"/>
</dbReference>
<dbReference type="InterPro" id="IPR036388">
    <property type="entry name" value="WH-like_DNA-bd_sf"/>
</dbReference>
<dbReference type="PANTHER" id="PTHR30514">
    <property type="entry name" value="GLUCOKINASE"/>
    <property type="match status" value="1"/>
</dbReference>
<dbReference type="SUPFAM" id="SSF53697">
    <property type="entry name" value="SIS domain"/>
    <property type="match status" value="1"/>
</dbReference>
<evidence type="ECO:0000256" key="1">
    <source>
        <dbReference type="ARBA" id="ARBA00023015"/>
    </source>
</evidence>
<dbReference type="Gene3D" id="1.10.10.10">
    <property type="entry name" value="Winged helix-like DNA-binding domain superfamily/Winged helix DNA-binding domain"/>
    <property type="match status" value="1"/>
</dbReference>
<dbReference type="GO" id="GO:1901135">
    <property type="term" value="P:carbohydrate derivative metabolic process"/>
    <property type="evidence" value="ECO:0007669"/>
    <property type="project" value="InterPro"/>
</dbReference>
<evidence type="ECO:0000259" key="4">
    <source>
        <dbReference type="PROSITE" id="PS51071"/>
    </source>
</evidence>
<keyword evidence="3" id="KW-0804">Transcription</keyword>
<dbReference type="AlphaFoldDB" id="A0A9X4X6B5"/>
<keyword evidence="2" id="KW-0238">DNA-binding</keyword>
<gene>
    <name evidence="5" type="ORF">GJU95_00015</name>
</gene>
<protein>
    <submittedName>
        <fullName evidence="5">SIS domain-containing protein</fullName>
    </submittedName>
</protein>
<accession>A0A9X4X6B5</accession>
<evidence type="ECO:0000313" key="5">
    <source>
        <dbReference type="EMBL" id="MTE02236.1"/>
    </source>
</evidence>
<dbReference type="InterPro" id="IPR001347">
    <property type="entry name" value="SIS_dom"/>
</dbReference>
<dbReference type="InterPro" id="IPR047640">
    <property type="entry name" value="RpiR-like"/>
</dbReference>
<proteinExistence type="predicted"/>
<sequence>MANLKRRVWEKSGELSESEKEIIRFLFSNHTLCSHLSLSKLAQKLYVSESSIFRLCKKIGLSGYSELRFELSDLSHEKKMNTIDIATEVENANQEVLKYYNTLDLEKIFSDIEGANTIYLYSTGWSQELIAKYLAHELFMIGKRAVILPSAIEELRIVSRRAVTGDMLFIISYSGDNIQIRDEISKIKLLNNKITMVSFTTLKPTQLVSLVDYSFFFRTLKFQKVFGGGEESANDTFSPAYTFIDLLIVNYCQWKMQKRGIDYVDYDEE</sequence>